<dbReference type="STRING" id="80876.SAMN05421779_101474"/>
<name>A0A1N7IQB7_9PROT</name>
<dbReference type="Pfam" id="PF07690">
    <property type="entry name" value="MFS_1"/>
    <property type="match status" value="2"/>
</dbReference>
<feature type="transmembrane region" description="Helical" evidence="8">
    <location>
        <begin position="174"/>
        <end position="196"/>
    </location>
</feature>
<dbReference type="EMBL" id="FTOA01000001">
    <property type="protein sequence ID" value="SIS39258.1"/>
    <property type="molecule type" value="Genomic_DNA"/>
</dbReference>
<evidence type="ECO:0000256" key="3">
    <source>
        <dbReference type="ARBA" id="ARBA00022448"/>
    </source>
</evidence>
<keyword evidence="11" id="KW-1185">Reference proteome</keyword>
<feature type="transmembrane region" description="Helical" evidence="8">
    <location>
        <begin position="87"/>
        <end position="105"/>
    </location>
</feature>
<keyword evidence="4" id="KW-1003">Cell membrane</keyword>
<dbReference type="PANTHER" id="PTHR43271">
    <property type="entry name" value="BLL2771 PROTEIN"/>
    <property type="match status" value="1"/>
</dbReference>
<accession>A0A1N7IQB7</accession>
<evidence type="ECO:0000256" key="2">
    <source>
        <dbReference type="ARBA" id="ARBA00008335"/>
    </source>
</evidence>
<keyword evidence="7 8" id="KW-0472">Membrane</keyword>
<feature type="transmembrane region" description="Helical" evidence="8">
    <location>
        <begin position="225"/>
        <end position="247"/>
    </location>
</feature>
<evidence type="ECO:0000256" key="8">
    <source>
        <dbReference type="SAM" id="Phobius"/>
    </source>
</evidence>
<keyword evidence="6 8" id="KW-1133">Transmembrane helix</keyword>
<feature type="transmembrane region" description="Helical" evidence="8">
    <location>
        <begin position="319"/>
        <end position="338"/>
    </location>
</feature>
<dbReference type="AlphaFoldDB" id="A0A1N7IQB7"/>
<feature type="transmembrane region" description="Helical" evidence="8">
    <location>
        <begin position="60"/>
        <end position="80"/>
    </location>
</feature>
<dbReference type="GO" id="GO:0005886">
    <property type="term" value="C:plasma membrane"/>
    <property type="evidence" value="ECO:0007669"/>
    <property type="project" value="UniProtKB-SubCell"/>
</dbReference>
<keyword evidence="5 8" id="KW-0812">Transmembrane</keyword>
<dbReference type="Gene3D" id="1.20.1250.20">
    <property type="entry name" value="MFS general substrate transporter like domains"/>
    <property type="match status" value="1"/>
</dbReference>
<dbReference type="PANTHER" id="PTHR43271:SF1">
    <property type="entry name" value="INNER MEMBRANE TRANSPORT PROTEIN YNFM"/>
    <property type="match status" value="1"/>
</dbReference>
<feature type="transmembrane region" description="Helical" evidence="8">
    <location>
        <begin position="350"/>
        <end position="370"/>
    </location>
</feature>
<feature type="transmembrane region" description="Helical" evidence="8">
    <location>
        <begin position="111"/>
        <end position="135"/>
    </location>
</feature>
<dbReference type="CDD" id="cd17324">
    <property type="entry name" value="MFS_NepI_like"/>
    <property type="match status" value="1"/>
</dbReference>
<dbReference type="PROSITE" id="PS50850">
    <property type="entry name" value="MFS"/>
    <property type="match status" value="1"/>
</dbReference>
<feature type="transmembrane region" description="Helical" evidence="8">
    <location>
        <begin position="292"/>
        <end position="313"/>
    </location>
</feature>
<evidence type="ECO:0000313" key="11">
    <source>
        <dbReference type="Proteomes" id="UP000185678"/>
    </source>
</evidence>
<evidence type="ECO:0000256" key="6">
    <source>
        <dbReference type="ARBA" id="ARBA00022989"/>
    </source>
</evidence>
<feature type="transmembrane region" description="Helical" evidence="8">
    <location>
        <begin position="147"/>
        <end position="168"/>
    </location>
</feature>
<evidence type="ECO:0000256" key="4">
    <source>
        <dbReference type="ARBA" id="ARBA00022475"/>
    </source>
</evidence>
<comment type="subcellular location">
    <subcellularLocation>
        <location evidence="1">Cell membrane</location>
        <topology evidence="1">Multi-pass membrane protein</topology>
    </subcellularLocation>
</comment>
<dbReference type="RefSeq" id="WP_076398513.1">
    <property type="nucleotide sequence ID" value="NZ_FTOA01000001.1"/>
</dbReference>
<dbReference type="OrthoDB" id="63984at2"/>
<sequence>MQPAPPSAAQYYERGTPAYRRVSFALFLAGYATFSLLYCVQPMLPAFADHFGVSPAESSLALSLSTGALAIAIFGAAAVSEGFGRRALMGFGVAAAAVLNLLTAVCDNWHLLLVIRALEGFVLGGVPAVAMAYLAEEISPKGLAQAMGLYVTGNAFGGMSGRVITGFIAEYFSWRPALGVLGLIGLLAAIGFWLLLPPSRNFVRRPGFDPLYHAKAWAGHLRNPALLSLFAVGFLSMGAFVTIYNYAGFHLMAAPYNLNQTQIGLMFTVYMFGMASSSLAGSIADRWGRWRVMAVGLVIALSGIMLGSLAGIWNALAGVSLLTFGFFIAHTIASGWVGRLAQHSKGHASSLYLLAYYLGSSIVGSAGGWFWSHGGWGAVVGLTGVMFATALGLAVLLRRLAR</sequence>
<evidence type="ECO:0000259" key="9">
    <source>
        <dbReference type="PROSITE" id="PS50850"/>
    </source>
</evidence>
<evidence type="ECO:0000256" key="7">
    <source>
        <dbReference type="ARBA" id="ARBA00023136"/>
    </source>
</evidence>
<dbReference type="Proteomes" id="UP000185678">
    <property type="component" value="Unassembled WGS sequence"/>
</dbReference>
<feature type="transmembrane region" description="Helical" evidence="8">
    <location>
        <begin position="376"/>
        <end position="397"/>
    </location>
</feature>
<evidence type="ECO:0000256" key="1">
    <source>
        <dbReference type="ARBA" id="ARBA00004651"/>
    </source>
</evidence>
<dbReference type="InterPro" id="IPR005829">
    <property type="entry name" value="Sugar_transporter_CS"/>
</dbReference>
<protein>
    <submittedName>
        <fullName evidence="10">MFS transporter, YNFM family, putative membrane transport protein</fullName>
    </submittedName>
</protein>
<feature type="transmembrane region" description="Helical" evidence="8">
    <location>
        <begin position="24"/>
        <end position="48"/>
    </location>
</feature>
<dbReference type="GO" id="GO:0022857">
    <property type="term" value="F:transmembrane transporter activity"/>
    <property type="evidence" value="ECO:0007669"/>
    <property type="project" value="InterPro"/>
</dbReference>
<gene>
    <name evidence="10" type="ORF">SAMN05421779_101474</name>
</gene>
<feature type="domain" description="Major facilitator superfamily (MFS) profile" evidence="9">
    <location>
        <begin position="18"/>
        <end position="402"/>
    </location>
</feature>
<reference evidence="10 11" key="1">
    <citation type="submission" date="2017-01" db="EMBL/GenBank/DDBJ databases">
        <authorList>
            <person name="Mah S.A."/>
            <person name="Swanson W.J."/>
            <person name="Moy G.W."/>
            <person name="Vacquier V.D."/>
        </authorList>
    </citation>
    <scope>NUCLEOTIDE SEQUENCE [LARGE SCALE GENOMIC DNA]</scope>
    <source>
        <strain evidence="10 11">DSM 11589</strain>
    </source>
</reference>
<proteinExistence type="inferred from homology"/>
<organism evidence="10 11">
    <name type="scientific">Insolitispirillum peregrinum</name>
    <dbReference type="NCBI Taxonomy" id="80876"/>
    <lineage>
        <taxon>Bacteria</taxon>
        <taxon>Pseudomonadati</taxon>
        <taxon>Pseudomonadota</taxon>
        <taxon>Alphaproteobacteria</taxon>
        <taxon>Rhodospirillales</taxon>
        <taxon>Novispirillaceae</taxon>
        <taxon>Insolitispirillum</taxon>
    </lineage>
</organism>
<evidence type="ECO:0000313" key="10">
    <source>
        <dbReference type="EMBL" id="SIS39258.1"/>
    </source>
</evidence>
<dbReference type="PROSITE" id="PS00216">
    <property type="entry name" value="SUGAR_TRANSPORT_1"/>
    <property type="match status" value="1"/>
</dbReference>
<evidence type="ECO:0000256" key="5">
    <source>
        <dbReference type="ARBA" id="ARBA00022692"/>
    </source>
</evidence>
<feature type="transmembrane region" description="Helical" evidence="8">
    <location>
        <begin position="262"/>
        <end position="280"/>
    </location>
</feature>
<dbReference type="InterPro" id="IPR020846">
    <property type="entry name" value="MFS_dom"/>
</dbReference>
<dbReference type="SUPFAM" id="SSF103473">
    <property type="entry name" value="MFS general substrate transporter"/>
    <property type="match status" value="1"/>
</dbReference>
<comment type="similarity">
    <text evidence="2">Belongs to the major facilitator superfamily.</text>
</comment>
<dbReference type="InterPro" id="IPR011701">
    <property type="entry name" value="MFS"/>
</dbReference>
<keyword evidence="3" id="KW-0813">Transport</keyword>
<dbReference type="InterPro" id="IPR036259">
    <property type="entry name" value="MFS_trans_sf"/>
</dbReference>